<evidence type="ECO:0000256" key="10">
    <source>
        <dbReference type="ARBA" id="ARBA00023170"/>
    </source>
</evidence>
<evidence type="ECO:0000313" key="14">
    <source>
        <dbReference type="Proteomes" id="UP000276834"/>
    </source>
</evidence>
<comment type="subcellular location">
    <subcellularLocation>
        <location evidence="1">Cell membrane</location>
        <topology evidence="1">Multi-pass membrane protein</topology>
    </subcellularLocation>
</comment>
<accession>A0A3L8Q9F5</accession>
<dbReference type="PANTHER" id="PTHR21444:SF16">
    <property type="entry name" value="RECEPTOR FOR RETINOL UPTAKE STRA6"/>
    <property type="match status" value="1"/>
</dbReference>
<evidence type="ECO:0000256" key="1">
    <source>
        <dbReference type="ARBA" id="ARBA00004651"/>
    </source>
</evidence>
<dbReference type="InterPro" id="IPR026612">
    <property type="entry name" value="STRA6-like"/>
</dbReference>
<dbReference type="GO" id="GO:0019841">
    <property type="term" value="F:retinol binding"/>
    <property type="evidence" value="ECO:0007669"/>
    <property type="project" value="UniProtKB-KW"/>
</dbReference>
<sequence length="198" mass="22220">LLYVPALYSPLLACAGPRHRLGYAAGTLLAWGHCGAHAWQRAQCPLAPQIHRLYSLLSHVPVLLSLALLSLWYPAQLLRSLRNGDGPEPPISEKSYYRKYLKALLSKRAQKGSSKIDESLGSRIRSYLRSYVYIPEEGGHLENPTESGNDWVWDLWISQAILKIPDCSKPFPTRPGLEPKSSRAWGREPQIHGKGAWE</sequence>
<keyword evidence="4" id="KW-1003">Cell membrane</keyword>
<name>A0A3L8Q9F5_CHLGU</name>
<keyword evidence="3" id="KW-0813">Transport</keyword>
<keyword evidence="9" id="KW-0472">Membrane</keyword>
<evidence type="ECO:0000256" key="9">
    <source>
        <dbReference type="ARBA" id="ARBA00023136"/>
    </source>
</evidence>
<gene>
    <name evidence="13" type="ORF">DV515_00017741</name>
    <name evidence="12" type="ORF">DV515_00017742</name>
</gene>
<proteinExistence type="predicted"/>
<dbReference type="Pfam" id="PF14752">
    <property type="entry name" value="RBP_receptor"/>
    <property type="match status" value="1"/>
</dbReference>
<dbReference type="AlphaFoldDB" id="A0A3L8Q9F5"/>
<dbReference type="EMBL" id="QUSF01001636">
    <property type="protein sequence ID" value="RLV63957.1"/>
    <property type="molecule type" value="Genomic_DNA"/>
</dbReference>
<evidence type="ECO:0000256" key="6">
    <source>
        <dbReference type="ARBA" id="ARBA00022893"/>
    </source>
</evidence>
<feature type="non-terminal residue" evidence="12">
    <location>
        <position position="1"/>
    </location>
</feature>
<evidence type="ECO:0000313" key="13">
    <source>
        <dbReference type="EMBL" id="RLV63959.1"/>
    </source>
</evidence>
<dbReference type="GO" id="GO:0034632">
    <property type="term" value="F:retinol transmembrane transporter activity"/>
    <property type="evidence" value="ECO:0007669"/>
    <property type="project" value="InterPro"/>
</dbReference>
<evidence type="ECO:0000256" key="11">
    <source>
        <dbReference type="SAM" id="MobiDB-lite"/>
    </source>
</evidence>
<reference evidence="12 14" key="1">
    <citation type="journal article" date="2018" name="Proc. R. Soc. B">
        <title>A non-coding region near Follistatin controls head colour polymorphism in the Gouldian finch.</title>
        <authorList>
            <person name="Toomey M.B."/>
            <person name="Marques C.I."/>
            <person name="Andrade P."/>
            <person name="Araujo P.M."/>
            <person name="Sabatino S."/>
            <person name="Gazda M.A."/>
            <person name="Afonso S."/>
            <person name="Lopes R.J."/>
            <person name="Corbo J.C."/>
            <person name="Carneiro M."/>
        </authorList>
    </citation>
    <scope>NUCLEOTIDE SEQUENCE [LARGE SCALE GENOMIC DNA]</scope>
    <source>
        <strain evidence="12">Red01</strain>
        <tissue evidence="12">Muscle</tissue>
    </source>
</reference>
<evidence type="ECO:0000313" key="12">
    <source>
        <dbReference type="EMBL" id="RLV63957.1"/>
    </source>
</evidence>
<dbReference type="GO" id="GO:0016918">
    <property type="term" value="F:retinal binding"/>
    <property type="evidence" value="ECO:0007669"/>
    <property type="project" value="UniProtKB-KW"/>
</dbReference>
<keyword evidence="10" id="KW-0675">Receptor</keyword>
<keyword evidence="5" id="KW-0812">Transmembrane</keyword>
<dbReference type="PANTHER" id="PTHR21444">
    <property type="entry name" value="COILED-COIL DOMAIN-CONTAINING PROTEIN 180"/>
    <property type="match status" value="1"/>
</dbReference>
<keyword evidence="6" id="KW-0845">Vitamin A</keyword>
<dbReference type="EMBL" id="QUSF01001635">
    <property type="protein sequence ID" value="RLV63959.1"/>
    <property type="molecule type" value="Genomic_DNA"/>
</dbReference>
<evidence type="ECO:0000256" key="3">
    <source>
        <dbReference type="ARBA" id="ARBA00022448"/>
    </source>
</evidence>
<dbReference type="GO" id="GO:0005886">
    <property type="term" value="C:plasma membrane"/>
    <property type="evidence" value="ECO:0007669"/>
    <property type="project" value="UniProtKB-SubCell"/>
</dbReference>
<feature type="compositionally biased region" description="Basic and acidic residues" evidence="11">
    <location>
        <begin position="185"/>
        <end position="198"/>
    </location>
</feature>
<organism evidence="12 14">
    <name type="scientific">Chloebia gouldiae</name>
    <name type="common">Gouldian finch</name>
    <name type="synonym">Erythrura gouldiae</name>
    <dbReference type="NCBI Taxonomy" id="44316"/>
    <lineage>
        <taxon>Eukaryota</taxon>
        <taxon>Metazoa</taxon>
        <taxon>Chordata</taxon>
        <taxon>Craniata</taxon>
        <taxon>Vertebrata</taxon>
        <taxon>Euteleostomi</taxon>
        <taxon>Archelosauria</taxon>
        <taxon>Archosauria</taxon>
        <taxon>Dinosauria</taxon>
        <taxon>Saurischia</taxon>
        <taxon>Theropoda</taxon>
        <taxon>Coelurosauria</taxon>
        <taxon>Aves</taxon>
        <taxon>Neognathae</taxon>
        <taxon>Neoaves</taxon>
        <taxon>Telluraves</taxon>
        <taxon>Australaves</taxon>
        <taxon>Passeriformes</taxon>
        <taxon>Passeroidea</taxon>
        <taxon>Passeridae</taxon>
        <taxon>Chloebia</taxon>
    </lineage>
</organism>
<protein>
    <recommendedName>
        <fullName evidence="2">Receptor for retinol uptake STRA6</fullName>
    </recommendedName>
</protein>
<dbReference type="GO" id="GO:0071939">
    <property type="term" value="P:vitamin A import into cell"/>
    <property type="evidence" value="ECO:0007669"/>
    <property type="project" value="TreeGrafter"/>
</dbReference>
<evidence type="ECO:0000256" key="8">
    <source>
        <dbReference type="ARBA" id="ARBA00023072"/>
    </source>
</evidence>
<evidence type="ECO:0000256" key="4">
    <source>
        <dbReference type="ARBA" id="ARBA00022475"/>
    </source>
</evidence>
<dbReference type="OrthoDB" id="2376984at2759"/>
<feature type="region of interest" description="Disordered" evidence="11">
    <location>
        <begin position="172"/>
        <end position="198"/>
    </location>
</feature>
<reference evidence="12" key="2">
    <citation type="submission" date="2018-08" db="EMBL/GenBank/DDBJ databases">
        <authorList>
            <person name="Sabatino S.J."/>
        </authorList>
    </citation>
    <scope>NUCLEOTIDE SEQUENCE</scope>
    <source>
        <strain evidence="12">Red01</strain>
        <tissue evidence="12">Muscle</tissue>
    </source>
</reference>
<keyword evidence="7" id="KW-1133">Transmembrane helix</keyword>
<dbReference type="GO" id="GO:0038023">
    <property type="term" value="F:signaling receptor activity"/>
    <property type="evidence" value="ECO:0007669"/>
    <property type="project" value="InterPro"/>
</dbReference>
<comment type="caution">
    <text evidence="12">The sequence shown here is derived from an EMBL/GenBank/DDBJ whole genome shotgun (WGS) entry which is preliminary data.</text>
</comment>
<dbReference type="Proteomes" id="UP000276834">
    <property type="component" value="Unassembled WGS sequence"/>
</dbReference>
<evidence type="ECO:0000256" key="5">
    <source>
        <dbReference type="ARBA" id="ARBA00022692"/>
    </source>
</evidence>
<evidence type="ECO:0000256" key="2">
    <source>
        <dbReference type="ARBA" id="ARBA00014411"/>
    </source>
</evidence>
<evidence type="ECO:0000256" key="7">
    <source>
        <dbReference type="ARBA" id="ARBA00022989"/>
    </source>
</evidence>
<keyword evidence="14" id="KW-1185">Reference proteome</keyword>
<keyword evidence="8" id="KW-0683">Retinol-binding</keyword>